<reference evidence="5" key="1">
    <citation type="submission" date="2015-08" db="EMBL/GenBank/DDBJ databases">
        <title>Vibrio galatheae sp. nov., a novel member of the Vibrionaceae family isolated from the Solomon Islands.</title>
        <authorList>
            <person name="Giubergia S."/>
            <person name="Machado H."/>
            <person name="Mateiu R.V."/>
            <person name="Gram L."/>
        </authorList>
    </citation>
    <scope>NUCLEOTIDE SEQUENCE [LARGE SCALE GENOMIC DNA]</scope>
    <source>
        <strain evidence="5">DSM 19134</strain>
    </source>
</reference>
<dbReference type="SMART" id="SM00448">
    <property type="entry name" value="REC"/>
    <property type="match status" value="1"/>
</dbReference>
<name>A0A0M0I4Q8_9VIBR</name>
<dbReference type="Pfam" id="PF00563">
    <property type="entry name" value="EAL"/>
    <property type="match status" value="1"/>
</dbReference>
<keyword evidence="1" id="KW-0597">Phosphoprotein</keyword>
<feature type="modified residue" description="4-aspartylphosphate" evidence="1">
    <location>
        <position position="55"/>
    </location>
</feature>
<dbReference type="PROSITE" id="PS50110">
    <property type="entry name" value="RESPONSE_REGULATORY"/>
    <property type="match status" value="1"/>
</dbReference>
<dbReference type="PANTHER" id="PTHR33121:SF71">
    <property type="entry name" value="OXYGEN SENSOR PROTEIN DOSP"/>
    <property type="match status" value="1"/>
</dbReference>
<dbReference type="GO" id="GO:0071111">
    <property type="term" value="F:cyclic-guanylate-specific phosphodiesterase activity"/>
    <property type="evidence" value="ECO:0007669"/>
    <property type="project" value="InterPro"/>
</dbReference>
<accession>A0A0M0I4Q8</accession>
<evidence type="ECO:0000256" key="1">
    <source>
        <dbReference type="PROSITE-ProRule" id="PRU00169"/>
    </source>
</evidence>
<dbReference type="CDD" id="cd01948">
    <property type="entry name" value="EAL"/>
    <property type="match status" value="1"/>
</dbReference>
<evidence type="ECO:0000313" key="5">
    <source>
        <dbReference type="Proteomes" id="UP000037530"/>
    </source>
</evidence>
<evidence type="ECO:0000259" key="2">
    <source>
        <dbReference type="PROSITE" id="PS50110"/>
    </source>
</evidence>
<evidence type="ECO:0000259" key="3">
    <source>
        <dbReference type="PROSITE" id="PS50883"/>
    </source>
</evidence>
<dbReference type="SUPFAM" id="SSF141868">
    <property type="entry name" value="EAL domain-like"/>
    <property type="match status" value="1"/>
</dbReference>
<keyword evidence="5" id="KW-1185">Reference proteome</keyword>
<dbReference type="InterPro" id="IPR001789">
    <property type="entry name" value="Sig_transdc_resp-reg_receiver"/>
</dbReference>
<gene>
    <name evidence="4" type="ORF">AKJ31_02725</name>
</gene>
<dbReference type="PANTHER" id="PTHR33121">
    <property type="entry name" value="CYCLIC DI-GMP PHOSPHODIESTERASE PDEF"/>
    <property type="match status" value="1"/>
</dbReference>
<organism evidence="4 5">
    <name type="scientific">Vibrio hepatarius</name>
    <dbReference type="NCBI Taxonomy" id="171383"/>
    <lineage>
        <taxon>Bacteria</taxon>
        <taxon>Pseudomonadati</taxon>
        <taxon>Pseudomonadota</taxon>
        <taxon>Gammaproteobacteria</taxon>
        <taxon>Vibrionales</taxon>
        <taxon>Vibrionaceae</taxon>
        <taxon>Vibrio</taxon>
        <taxon>Vibrio oreintalis group</taxon>
    </lineage>
</organism>
<dbReference type="EMBL" id="LHPI01000001">
    <property type="protein sequence ID" value="KOO09289.1"/>
    <property type="molecule type" value="Genomic_DNA"/>
</dbReference>
<dbReference type="RefSeq" id="WP_053407549.1">
    <property type="nucleotide sequence ID" value="NZ_DAIPHI010000025.1"/>
</dbReference>
<comment type="caution">
    <text evidence="4">The sequence shown here is derived from an EMBL/GenBank/DDBJ whole genome shotgun (WGS) entry which is preliminary data.</text>
</comment>
<protein>
    <submittedName>
        <fullName evidence="4">Diguanylate phosphodiesterase</fullName>
    </submittedName>
</protein>
<feature type="domain" description="EAL" evidence="3">
    <location>
        <begin position="138"/>
        <end position="388"/>
    </location>
</feature>
<dbReference type="InterPro" id="IPR050706">
    <property type="entry name" value="Cyclic-di-GMP_PDE-like"/>
</dbReference>
<sequence>MNTKLKAMVVDDHPIHQTIIKQYLANKGVNATTFGNVTEALRSLQGNTYNIIFCDLQMPGKDGIDMMLLLNKHGYSGSVVFVSAMDDTIISSLTCMCRPFTFNVIGKLAKPYFEDDIDKLIACVCDKHQSKASFQKQIEVDEREFLVALAEGRVKNYYQPIVDTKSGVLVGYEALARWMHPIYGLLLPYVFLPIVEKCGLSPELFDTVFSNAIQDIKLHGIKHSISLNVAQDNLEDALFSDRFLARCSENNIDPKTFTIEITERESYSSNVNLYKNLLKLRLNGVSVSIDDFGTGSSSLEKLSQLPFNELKIDRSFIQGITTEQKDKNIVRSICGLAKSLNISIVAEGVEDEETFSLLEEYGINLAQGYFIDKPMPLEAITVLNKEKKYV</sequence>
<dbReference type="Pfam" id="PF00072">
    <property type="entry name" value="Response_reg"/>
    <property type="match status" value="1"/>
</dbReference>
<feature type="domain" description="Response regulatory" evidence="2">
    <location>
        <begin position="6"/>
        <end position="125"/>
    </location>
</feature>
<dbReference type="OrthoDB" id="9812358at2"/>
<dbReference type="InterPro" id="IPR011006">
    <property type="entry name" value="CheY-like_superfamily"/>
</dbReference>
<evidence type="ECO:0000313" key="4">
    <source>
        <dbReference type="EMBL" id="KOO09289.1"/>
    </source>
</evidence>
<dbReference type="AlphaFoldDB" id="A0A0M0I4Q8"/>
<dbReference type="Gene3D" id="3.20.20.450">
    <property type="entry name" value="EAL domain"/>
    <property type="match status" value="1"/>
</dbReference>
<proteinExistence type="predicted"/>
<dbReference type="CDD" id="cd00156">
    <property type="entry name" value="REC"/>
    <property type="match status" value="1"/>
</dbReference>
<dbReference type="InterPro" id="IPR035919">
    <property type="entry name" value="EAL_sf"/>
</dbReference>
<dbReference type="PATRIC" id="fig|171383.3.peg.557"/>
<dbReference type="STRING" id="171383.AKJ31_02725"/>
<dbReference type="GO" id="GO:0000160">
    <property type="term" value="P:phosphorelay signal transduction system"/>
    <property type="evidence" value="ECO:0007669"/>
    <property type="project" value="InterPro"/>
</dbReference>
<dbReference type="SUPFAM" id="SSF52172">
    <property type="entry name" value="CheY-like"/>
    <property type="match status" value="1"/>
</dbReference>
<dbReference type="PROSITE" id="PS50883">
    <property type="entry name" value="EAL"/>
    <property type="match status" value="1"/>
</dbReference>
<dbReference type="Gene3D" id="3.40.50.2300">
    <property type="match status" value="1"/>
</dbReference>
<dbReference type="SMART" id="SM00052">
    <property type="entry name" value="EAL"/>
    <property type="match status" value="1"/>
</dbReference>
<dbReference type="InterPro" id="IPR001633">
    <property type="entry name" value="EAL_dom"/>
</dbReference>
<dbReference type="Proteomes" id="UP000037530">
    <property type="component" value="Unassembled WGS sequence"/>
</dbReference>